<dbReference type="RefSeq" id="WP_059069373.1">
    <property type="nucleotide sequence ID" value="NZ_JAOQJX010000003.1"/>
</dbReference>
<organism evidence="4 5">
    <name type="scientific">Faecalicatena acetigenes</name>
    <dbReference type="NCBI Taxonomy" id="2981790"/>
    <lineage>
        <taxon>Bacteria</taxon>
        <taxon>Bacillati</taxon>
        <taxon>Bacillota</taxon>
        <taxon>Clostridia</taxon>
        <taxon>Lachnospirales</taxon>
        <taxon>Lachnospiraceae</taxon>
        <taxon>Faecalicatena</taxon>
    </lineage>
</organism>
<dbReference type="Proteomes" id="UP001652394">
    <property type="component" value="Unassembled WGS sequence"/>
</dbReference>
<keyword evidence="5" id="KW-1185">Reference proteome</keyword>
<evidence type="ECO:0000256" key="3">
    <source>
        <dbReference type="ARBA" id="ARBA00022833"/>
    </source>
</evidence>
<comment type="caution">
    <text evidence="4">The sequence shown here is derived from an EMBL/GenBank/DDBJ whole genome shotgun (WGS) entry which is preliminary data.</text>
</comment>
<sequence length="114" mass="12809">MHELGIVFHIMDSLEKIGKENQLSEIANVTLEIGEVSGVVDAYLKDCWKWAVRKSDLLKKAELITETIEAVTFCEDCGSTYSTVKYGKICPYCQSGHTYLAVGNEFNIKEIEAR</sequence>
<keyword evidence="2" id="KW-0479">Metal-binding</keyword>
<accession>A0ABT2T951</accession>
<evidence type="ECO:0000313" key="5">
    <source>
        <dbReference type="Proteomes" id="UP001652394"/>
    </source>
</evidence>
<evidence type="ECO:0000256" key="2">
    <source>
        <dbReference type="ARBA" id="ARBA00022723"/>
    </source>
</evidence>
<keyword evidence="3" id="KW-0862">Zinc</keyword>
<dbReference type="EMBL" id="JAOQJX010000003">
    <property type="protein sequence ID" value="MCU6746767.1"/>
    <property type="molecule type" value="Genomic_DNA"/>
</dbReference>
<keyword evidence="1" id="KW-0533">Nickel</keyword>
<dbReference type="Gene3D" id="3.30.2320.80">
    <property type="match status" value="1"/>
</dbReference>
<evidence type="ECO:0000256" key="1">
    <source>
        <dbReference type="ARBA" id="ARBA00022596"/>
    </source>
</evidence>
<proteinExistence type="predicted"/>
<protein>
    <submittedName>
        <fullName evidence="4">Hydrogenase maturation nickel metallochaperone HypA</fullName>
    </submittedName>
</protein>
<name>A0ABT2T951_9FIRM</name>
<dbReference type="Pfam" id="PF01155">
    <property type="entry name" value="HypA"/>
    <property type="match status" value="1"/>
</dbReference>
<dbReference type="PANTHER" id="PTHR34535:SF3">
    <property type="entry name" value="HYDROGENASE MATURATION FACTOR HYPA"/>
    <property type="match status" value="1"/>
</dbReference>
<dbReference type="PANTHER" id="PTHR34535">
    <property type="entry name" value="HYDROGENASE MATURATION FACTOR HYPA"/>
    <property type="match status" value="1"/>
</dbReference>
<dbReference type="PIRSF" id="PIRSF004761">
    <property type="entry name" value="Hydrgn_mat_HypA"/>
    <property type="match status" value="1"/>
</dbReference>
<dbReference type="InterPro" id="IPR000688">
    <property type="entry name" value="HypA/HybF"/>
</dbReference>
<evidence type="ECO:0000313" key="4">
    <source>
        <dbReference type="EMBL" id="MCU6746767.1"/>
    </source>
</evidence>
<gene>
    <name evidence="4" type="ORF">OCV51_03675</name>
</gene>
<reference evidence="4 5" key="1">
    <citation type="journal article" date="2021" name="ISME Commun">
        <title>Automated analysis of genomic sequences facilitates high-throughput and comprehensive description of bacteria.</title>
        <authorList>
            <person name="Hitch T.C.A."/>
        </authorList>
    </citation>
    <scope>NUCLEOTIDE SEQUENCE [LARGE SCALE GENOMIC DNA]</scope>
    <source>
        <strain evidence="4 5">H2_18</strain>
    </source>
</reference>